<evidence type="ECO:0000313" key="1">
    <source>
        <dbReference type="EMBL" id="RBQ28709.1"/>
    </source>
</evidence>
<sequence length="191" mass="22209">MYIFGFGSLINIKSAQNSFKNRELKKDDLIPIRIKGYKRAWNALESINFENIEVNGVFLNIQKDENSTIFGVMIKVSNEEFEVLKKREKNYSCIRIKKEDILNLQLEDDVFAFMTTNKEKIAKVGDINTFIPSKYIEIVQEGIKNFSKEFQSDFDDILKDFPFPLKSGNYSFNDPIQNQAAREAKNHNESN</sequence>
<gene>
    <name evidence="1" type="ORF">CRU91_07625</name>
</gene>
<keyword evidence="2" id="KW-1185">Reference proteome</keyword>
<name>A0A366MT83_9BACT</name>
<accession>A0A366MT83</accession>
<reference evidence="1 2" key="1">
    <citation type="submission" date="2017-10" db="EMBL/GenBank/DDBJ databases">
        <title>Genomics of the genus Arcobacter.</title>
        <authorList>
            <person name="Perez-Cataluna A."/>
            <person name="Figueras M.J."/>
        </authorList>
    </citation>
    <scope>NUCLEOTIDE SEQUENCE [LARGE SCALE GENOMIC DNA]</scope>
    <source>
        <strain evidence="1 2">CECT 9230</strain>
    </source>
</reference>
<dbReference type="OrthoDB" id="5347181at2"/>
<organism evidence="1 2">
    <name type="scientific">Aliarcobacter vitoriensis</name>
    <dbReference type="NCBI Taxonomy" id="2011099"/>
    <lineage>
        <taxon>Bacteria</taxon>
        <taxon>Pseudomonadati</taxon>
        <taxon>Campylobacterota</taxon>
        <taxon>Epsilonproteobacteria</taxon>
        <taxon>Campylobacterales</taxon>
        <taxon>Arcobacteraceae</taxon>
        <taxon>Aliarcobacter</taxon>
    </lineage>
</organism>
<dbReference type="AlphaFoldDB" id="A0A366MT83"/>
<dbReference type="EMBL" id="PDKB01000012">
    <property type="protein sequence ID" value="RBQ28709.1"/>
    <property type="molecule type" value="Genomic_DNA"/>
</dbReference>
<proteinExistence type="predicted"/>
<evidence type="ECO:0000313" key="2">
    <source>
        <dbReference type="Proteomes" id="UP000252669"/>
    </source>
</evidence>
<protein>
    <submittedName>
        <fullName evidence="1">Gamma-glutamylcyclotransferase</fullName>
    </submittedName>
</protein>
<comment type="caution">
    <text evidence="1">The sequence shown here is derived from an EMBL/GenBank/DDBJ whole genome shotgun (WGS) entry which is preliminary data.</text>
</comment>
<dbReference type="Gene3D" id="3.10.490.10">
    <property type="entry name" value="Gamma-glutamyl cyclotransferase-like"/>
    <property type="match status" value="1"/>
</dbReference>
<dbReference type="RefSeq" id="WP_113894635.1">
    <property type="nucleotide sequence ID" value="NZ_JANJGA010000012.1"/>
</dbReference>
<dbReference type="Proteomes" id="UP000252669">
    <property type="component" value="Unassembled WGS sequence"/>
</dbReference>